<dbReference type="RefSeq" id="WP_307391022.1">
    <property type="nucleotide sequence ID" value="NZ_BAAADK010000018.1"/>
</dbReference>
<sequence length="135" mass="16707">MNYSYLYLLFLYYFNYKRDYYECHDVLEELWFETQRDRFYQGLLQVAVGLYHYRWNNPKGSILLFEGAVEKLQPYPEYMRGIHVGKIRKEAEEYLYKLRQLEEHPFDFYDLTIDITDEELQLMVDSIHKEVEERS</sequence>
<dbReference type="Pfam" id="PF03745">
    <property type="entry name" value="DUF309"/>
    <property type="match status" value="1"/>
</dbReference>
<organism evidence="1 2">
    <name type="scientific">Caldalkalibacillus horti</name>
    <dbReference type="NCBI Taxonomy" id="77523"/>
    <lineage>
        <taxon>Bacteria</taxon>
        <taxon>Bacillati</taxon>
        <taxon>Bacillota</taxon>
        <taxon>Bacilli</taxon>
        <taxon>Bacillales</taxon>
        <taxon>Bacillaceae</taxon>
        <taxon>Caldalkalibacillus</taxon>
    </lineage>
</organism>
<dbReference type="Gene3D" id="1.10.3450.10">
    <property type="entry name" value="TTHA0068-like"/>
    <property type="match status" value="1"/>
</dbReference>
<keyword evidence="2" id="KW-1185">Reference proteome</keyword>
<accession>A0ABT9VV26</accession>
<evidence type="ECO:0000313" key="2">
    <source>
        <dbReference type="Proteomes" id="UP001235840"/>
    </source>
</evidence>
<dbReference type="PANTHER" id="PTHR34796">
    <property type="entry name" value="EXPRESSED PROTEIN"/>
    <property type="match status" value="1"/>
</dbReference>
<dbReference type="SUPFAM" id="SSF140663">
    <property type="entry name" value="TTHA0068-like"/>
    <property type="match status" value="1"/>
</dbReference>
<dbReference type="Proteomes" id="UP001235840">
    <property type="component" value="Unassembled WGS sequence"/>
</dbReference>
<protein>
    <submittedName>
        <fullName evidence="1">Metal-dependent hydrolase</fullName>
    </submittedName>
</protein>
<proteinExistence type="predicted"/>
<dbReference type="GO" id="GO:0016787">
    <property type="term" value="F:hydrolase activity"/>
    <property type="evidence" value="ECO:0007669"/>
    <property type="project" value="UniProtKB-KW"/>
</dbReference>
<keyword evidence="1" id="KW-0378">Hydrolase</keyword>
<dbReference type="InterPro" id="IPR005500">
    <property type="entry name" value="DUF309"/>
</dbReference>
<reference evidence="1 2" key="1">
    <citation type="submission" date="2023-07" db="EMBL/GenBank/DDBJ databases">
        <title>Genomic Encyclopedia of Type Strains, Phase IV (KMG-IV): sequencing the most valuable type-strain genomes for metagenomic binning, comparative biology and taxonomic classification.</title>
        <authorList>
            <person name="Goeker M."/>
        </authorList>
    </citation>
    <scope>NUCLEOTIDE SEQUENCE [LARGE SCALE GENOMIC DNA]</scope>
    <source>
        <strain evidence="1 2">DSM 12751</strain>
    </source>
</reference>
<dbReference type="PANTHER" id="PTHR34796:SF1">
    <property type="entry name" value="EXPRESSED PROTEIN"/>
    <property type="match status" value="1"/>
</dbReference>
<gene>
    <name evidence="1" type="ORF">J2S11_000731</name>
</gene>
<dbReference type="InterPro" id="IPR023203">
    <property type="entry name" value="TTHA0068_sf"/>
</dbReference>
<comment type="caution">
    <text evidence="1">The sequence shown here is derived from an EMBL/GenBank/DDBJ whole genome shotgun (WGS) entry which is preliminary data.</text>
</comment>
<evidence type="ECO:0000313" key="1">
    <source>
        <dbReference type="EMBL" id="MDQ0164831.1"/>
    </source>
</evidence>
<dbReference type="EMBL" id="JAUSTY010000002">
    <property type="protein sequence ID" value="MDQ0164831.1"/>
    <property type="molecule type" value="Genomic_DNA"/>
</dbReference>
<name>A0ABT9VV26_9BACI</name>